<protein>
    <submittedName>
        <fullName evidence="1">Uncharacterized protein</fullName>
    </submittedName>
</protein>
<dbReference type="Proteomes" id="UP001249851">
    <property type="component" value="Unassembled WGS sequence"/>
</dbReference>
<comment type="caution">
    <text evidence="1">The sequence shown here is derived from an EMBL/GenBank/DDBJ whole genome shotgun (WGS) entry which is preliminary data.</text>
</comment>
<evidence type="ECO:0000313" key="1">
    <source>
        <dbReference type="EMBL" id="KAK2562101.1"/>
    </source>
</evidence>
<dbReference type="EMBL" id="JARQWQ010000030">
    <property type="protein sequence ID" value="KAK2562101.1"/>
    <property type="molecule type" value="Genomic_DNA"/>
</dbReference>
<name>A0AAD9QJL3_ACRCE</name>
<proteinExistence type="predicted"/>
<keyword evidence="2" id="KW-1185">Reference proteome</keyword>
<evidence type="ECO:0000313" key="2">
    <source>
        <dbReference type="Proteomes" id="UP001249851"/>
    </source>
</evidence>
<organism evidence="1 2">
    <name type="scientific">Acropora cervicornis</name>
    <name type="common">Staghorn coral</name>
    <dbReference type="NCBI Taxonomy" id="6130"/>
    <lineage>
        <taxon>Eukaryota</taxon>
        <taxon>Metazoa</taxon>
        <taxon>Cnidaria</taxon>
        <taxon>Anthozoa</taxon>
        <taxon>Hexacorallia</taxon>
        <taxon>Scleractinia</taxon>
        <taxon>Astrocoeniina</taxon>
        <taxon>Acroporidae</taxon>
        <taxon>Acropora</taxon>
    </lineage>
</organism>
<gene>
    <name evidence="1" type="ORF">P5673_014856</name>
</gene>
<sequence>MEMRLKAVSKKGDPAVNDIMCLKHRNISNWE</sequence>
<reference evidence="1" key="2">
    <citation type="journal article" date="2023" name="Science">
        <title>Genomic signatures of disease resistance in endangered staghorn corals.</title>
        <authorList>
            <person name="Vollmer S.V."/>
            <person name="Selwyn J.D."/>
            <person name="Despard B.A."/>
            <person name="Roesel C.L."/>
        </authorList>
    </citation>
    <scope>NUCLEOTIDE SEQUENCE</scope>
    <source>
        <strain evidence="1">K2</strain>
    </source>
</reference>
<accession>A0AAD9QJL3</accession>
<reference evidence="1" key="1">
    <citation type="journal article" date="2023" name="G3 (Bethesda)">
        <title>Whole genome assembly and annotation of the endangered Caribbean coral Acropora cervicornis.</title>
        <authorList>
            <person name="Selwyn J.D."/>
            <person name="Vollmer S.V."/>
        </authorList>
    </citation>
    <scope>NUCLEOTIDE SEQUENCE</scope>
    <source>
        <strain evidence="1">K2</strain>
    </source>
</reference>
<dbReference type="AlphaFoldDB" id="A0AAD9QJL3"/>